<evidence type="ECO:0000313" key="5">
    <source>
        <dbReference type="Proteomes" id="UP000824219"/>
    </source>
</evidence>
<dbReference type="GO" id="GO:0003676">
    <property type="term" value="F:nucleic acid binding"/>
    <property type="evidence" value="ECO:0007669"/>
    <property type="project" value="InterPro"/>
</dbReference>
<dbReference type="InterPro" id="IPR042344">
    <property type="entry name" value="ZCCHC14"/>
</dbReference>
<dbReference type="Pfam" id="PF00536">
    <property type="entry name" value="SAM_1"/>
    <property type="match status" value="1"/>
</dbReference>
<dbReference type="InterPro" id="IPR036875">
    <property type="entry name" value="Znf_CCHC_sf"/>
</dbReference>
<dbReference type="Proteomes" id="UP000824219">
    <property type="component" value="Linkage Group LG08"/>
</dbReference>
<dbReference type="PROSITE" id="PS50158">
    <property type="entry name" value="ZF_CCHC"/>
    <property type="match status" value="1"/>
</dbReference>
<reference evidence="4 5" key="1">
    <citation type="submission" date="2021-06" db="EMBL/GenBank/DDBJ databases">
        <title>Chromosome-level genome assembly of the red-tail catfish (Hemibagrus wyckioides).</title>
        <authorList>
            <person name="Shao F."/>
        </authorList>
    </citation>
    <scope>NUCLEOTIDE SEQUENCE [LARGE SCALE GENOMIC DNA]</scope>
    <source>
        <strain evidence="4">EC202008001</strain>
        <tissue evidence="4">Blood</tissue>
    </source>
</reference>
<dbReference type="InterPro" id="IPR057327">
    <property type="entry name" value="Vts1_dom"/>
</dbReference>
<dbReference type="GO" id="GO:0008270">
    <property type="term" value="F:zinc ion binding"/>
    <property type="evidence" value="ECO:0007669"/>
    <property type="project" value="UniProtKB-KW"/>
</dbReference>
<feature type="region of interest" description="Disordered" evidence="2">
    <location>
        <begin position="405"/>
        <end position="450"/>
    </location>
</feature>
<dbReference type="Gene3D" id="4.10.60.10">
    <property type="entry name" value="Zinc finger, CCHC-type"/>
    <property type="match status" value="1"/>
</dbReference>
<evidence type="ECO:0000256" key="1">
    <source>
        <dbReference type="PROSITE-ProRule" id="PRU00047"/>
    </source>
</evidence>
<dbReference type="Pfam" id="PF26034">
    <property type="entry name" value="PHAT_SMAUG"/>
    <property type="match status" value="1"/>
</dbReference>
<name>A0A9D3SN79_9TELE</name>
<keyword evidence="1" id="KW-0863">Zinc-finger</keyword>
<keyword evidence="1" id="KW-0862">Zinc</keyword>
<feature type="region of interest" description="Disordered" evidence="2">
    <location>
        <begin position="210"/>
        <end position="270"/>
    </location>
</feature>
<dbReference type="Pfam" id="PF25479">
    <property type="entry name" value="Vts1"/>
    <property type="match status" value="1"/>
</dbReference>
<accession>A0A9D3SN79</accession>
<dbReference type="InterPro" id="IPR058599">
    <property type="entry name" value="PHAT_Smg/ZCCHC2-like"/>
</dbReference>
<dbReference type="EMBL" id="JAHKSW010000008">
    <property type="protein sequence ID" value="KAG7329495.1"/>
    <property type="molecule type" value="Genomic_DNA"/>
</dbReference>
<protein>
    <recommendedName>
        <fullName evidence="3">CCHC-type domain-containing protein</fullName>
    </recommendedName>
</protein>
<keyword evidence="1" id="KW-0479">Metal-binding</keyword>
<feature type="region of interest" description="Disordered" evidence="2">
    <location>
        <begin position="552"/>
        <end position="586"/>
    </location>
</feature>
<evidence type="ECO:0000313" key="4">
    <source>
        <dbReference type="EMBL" id="KAG7329495.1"/>
    </source>
</evidence>
<keyword evidence="5" id="KW-1185">Reference proteome</keyword>
<feature type="domain" description="CCHC-type" evidence="3">
    <location>
        <begin position="894"/>
        <end position="909"/>
    </location>
</feature>
<feature type="compositionally biased region" description="Low complexity" evidence="2">
    <location>
        <begin position="427"/>
        <end position="440"/>
    </location>
</feature>
<dbReference type="SUPFAM" id="SSF57756">
    <property type="entry name" value="Retrovirus zinc finger-like domains"/>
    <property type="match status" value="1"/>
</dbReference>
<dbReference type="Gene3D" id="1.10.150.50">
    <property type="entry name" value="Transcription Factor, Ets-1"/>
    <property type="match status" value="1"/>
</dbReference>
<dbReference type="AlphaFoldDB" id="A0A9D3SN79"/>
<dbReference type="OrthoDB" id="6361509at2759"/>
<evidence type="ECO:0000256" key="2">
    <source>
        <dbReference type="SAM" id="MobiDB-lite"/>
    </source>
</evidence>
<sequence length="935" mass="100518">MVENRCCLKREEVYRWFSGLSSAQRAEFLCGLLDLCVPVELRFLGSCLEDLARKDYHSLRDAEIKANNPADLALLANMTDEVVRSKLLVSLALLGSDNRAAAGVLFRTLTHVDTIIHDYGLRLSDGRTGEQFLLLFTMAANHPAFSFHQKQVLRQLLAQIQEILQSSGSDTAHGGNTGSPAVPTSMPTYISAPAHLTCCTKTVPREVTTGPVDDGVGSEVMSPTPAPTCQEPPIKMHAGKPGKGEHGSTTTHLGSKAGEKRRRVEDETRKNMRRASGMSYMLFSRAGEIRNKSEFGQESREFQNSNQWSLSQLFPDDCLEKFLPQPGVEPHDLDLRCLSSLPAHVLRHERVRLFCTSSSPQPTSSTNLSCLLQYRGANRAVCGVASVQPVVNVLAPMPQPSPAHLPPPPILPLHPSLAVPTIGETNSPQQQTAPHPQQQQPHPPSPEQNGILDWLRKLRLHKYYPVFKQLTMEEFLALTEEDLNKYDLTQGAKKKLKTQLELQKEKLHEKRYTMSQFPVSCGGVARVTPSTYNGPITHTSSSSNTELRVEVEAGSLSSLRDSSSSSGYSSSPSSPMTPLKETHRRTDVECVEKDRVCFLLSTAGSGPSRPTAQVLPVQNDPSVCPSHTSVTLPSIPLLAPGRGLGSASRKPRPPLLCTAMGVEAPPPGHQEVETCTALTVTSNALHHVSHPTLHFQVSATPGHARLSQYPNSASSSSSSSFSSSSSSFSFSSSSKPTFSPISAVPMAAVSGNTYSPNSASIVAPPTTSPVTTETACYGSAQSNGTTPCVCSSCGCSGKCGSFYFPHPFSGTSLFTFGPLLHFSPLLAGSGSASPFSYPIVAPPLYSSSLSHDSQQNLVLPPMQGFLGGGTNTYQPYGMMGNGGTGQKKVGSVSCYNCGLSGHRAHDCKQPPMDSAQQGMFRLKYSPQSDSQDSGD</sequence>
<organism evidence="4 5">
    <name type="scientific">Hemibagrus wyckioides</name>
    <dbReference type="NCBI Taxonomy" id="337641"/>
    <lineage>
        <taxon>Eukaryota</taxon>
        <taxon>Metazoa</taxon>
        <taxon>Chordata</taxon>
        <taxon>Craniata</taxon>
        <taxon>Vertebrata</taxon>
        <taxon>Euteleostomi</taxon>
        <taxon>Actinopterygii</taxon>
        <taxon>Neopterygii</taxon>
        <taxon>Teleostei</taxon>
        <taxon>Ostariophysi</taxon>
        <taxon>Siluriformes</taxon>
        <taxon>Bagridae</taxon>
        <taxon>Hemibagrus</taxon>
    </lineage>
</organism>
<dbReference type="SUPFAM" id="SSF47769">
    <property type="entry name" value="SAM/Pointed domain"/>
    <property type="match status" value="1"/>
</dbReference>
<proteinExistence type="predicted"/>
<dbReference type="SMART" id="SM00343">
    <property type="entry name" value="ZnF_C2HC"/>
    <property type="match status" value="1"/>
</dbReference>
<evidence type="ECO:0000259" key="3">
    <source>
        <dbReference type="PROSITE" id="PS50158"/>
    </source>
</evidence>
<dbReference type="PANTHER" id="PTHR16195:SF16">
    <property type="entry name" value="ZINC FINGER CCHC DOMAIN-CONTAINING PROTEIN 14"/>
    <property type="match status" value="1"/>
</dbReference>
<feature type="compositionally biased region" description="Low complexity" evidence="2">
    <location>
        <begin position="554"/>
        <end position="574"/>
    </location>
</feature>
<gene>
    <name evidence="4" type="ORF">KOW79_007669</name>
</gene>
<dbReference type="PANTHER" id="PTHR16195">
    <property type="entry name" value="ZINC FINGER CCHC DOMAIN CONTAINING PROTEIN"/>
    <property type="match status" value="1"/>
</dbReference>
<comment type="caution">
    <text evidence="4">The sequence shown here is derived from an EMBL/GenBank/DDBJ whole genome shotgun (WGS) entry which is preliminary data.</text>
</comment>
<dbReference type="Pfam" id="PF00098">
    <property type="entry name" value="zf-CCHC"/>
    <property type="match status" value="1"/>
</dbReference>
<dbReference type="InterPro" id="IPR001878">
    <property type="entry name" value="Znf_CCHC"/>
</dbReference>
<dbReference type="InterPro" id="IPR013761">
    <property type="entry name" value="SAM/pointed_sf"/>
</dbReference>
<dbReference type="InterPro" id="IPR001660">
    <property type="entry name" value="SAM"/>
</dbReference>